<sequence>MYSHIRRKYPAPWQPSFSSKHIIETNRLTKFLEDWTINVASQVTNVLTKFHREINFLTPGGHKNAPPLGGHVFQQFYRKVLGPIRPEISDWDEKAWGRKSLLSIQPTGTIFCQVLNWTINVASRALSRREEKWPAPLRPCFFRTTITIFELVIDIIRTNVLTKFYEGWTINANSIVKYATPPGGHFHENRTIDVVFRVKNAPPPKPISNSCTMSLGRNYLLTKFHEDLIINVASRLLTRQNDPTPGNHFFNQHFFDSLEINVASRVLTRYFYSSEITTKLYNEKSPGQLRPCFSSNRNYFELVQDIIRTNVLTKFHKDWTINAQTLSIFELIQDIVKTNVLTKFHEDWTINVTFRVLTSFHYRYMKNAPWWQYTIETNLQTKFHEDPTMNQASTMLTRQLFMSHNRRQTLEKM</sequence>
<dbReference type="AlphaFoldDB" id="A0A9D3YTM2"/>
<dbReference type="EMBL" id="JAIWYP010000015">
    <property type="protein sequence ID" value="KAH3704935.1"/>
    <property type="molecule type" value="Genomic_DNA"/>
</dbReference>
<dbReference type="Proteomes" id="UP000828390">
    <property type="component" value="Unassembled WGS sequence"/>
</dbReference>
<keyword evidence="2" id="KW-1185">Reference proteome</keyword>
<name>A0A9D3YTM2_DREPO</name>
<comment type="caution">
    <text evidence="1">The sequence shown here is derived from an EMBL/GenBank/DDBJ whole genome shotgun (WGS) entry which is preliminary data.</text>
</comment>
<gene>
    <name evidence="1" type="ORF">DPMN_079997</name>
</gene>
<proteinExistence type="predicted"/>
<reference evidence="1" key="2">
    <citation type="submission" date="2020-11" db="EMBL/GenBank/DDBJ databases">
        <authorList>
            <person name="McCartney M.A."/>
            <person name="Auch B."/>
            <person name="Kono T."/>
            <person name="Mallez S."/>
            <person name="Becker A."/>
            <person name="Gohl D.M."/>
            <person name="Silverstein K.A.T."/>
            <person name="Koren S."/>
            <person name="Bechman K.B."/>
            <person name="Herman A."/>
            <person name="Abrahante J.E."/>
            <person name="Garbe J."/>
        </authorList>
    </citation>
    <scope>NUCLEOTIDE SEQUENCE</scope>
    <source>
        <strain evidence="1">Duluth1</strain>
        <tissue evidence="1">Whole animal</tissue>
    </source>
</reference>
<accession>A0A9D3YTM2</accession>
<protein>
    <submittedName>
        <fullName evidence="1">Uncharacterized protein</fullName>
    </submittedName>
</protein>
<organism evidence="1 2">
    <name type="scientific">Dreissena polymorpha</name>
    <name type="common">Zebra mussel</name>
    <name type="synonym">Mytilus polymorpha</name>
    <dbReference type="NCBI Taxonomy" id="45954"/>
    <lineage>
        <taxon>Eukaryota</taxon>
        <taxon>Metazoa</taxon>
        <taxon>Spiralia</taxon>
        <taxon>Lophotrochozoa</taxon>
        <taxon>Mollusca</taxon>
        <taxon>Bivalvia</taxon>
        <taxon>Autobranchia</taxon>
        <taxon>Heteroconchia</taxon>
        <taxon>Euheterodonta</taxon>
        <taxon>Imparidentia</taxon>
        <taxon>Neoheterodontei</taxon>
        <taxon>Myida</taxon>
        <taxon>Dreissenoidea</taxon>
        <taxon>Dreissenidae</taxon>
        <taxon>Dreissena</taxon>
    </lineage>
</organism>
<reference evidence="1" key="1">
    <citation type="journal article" date="2019" name="bioRxiv">
        <title>The Genome of the Zebra Mussel, Dreissena polymorpha: A Resource for Invasive Species Research.</title>
        <authorList>
            <person name="McCartney M.A."/>
            <person name="Auch B."/>
            <person name="Kono T."/>
            <person name="Mallez S."/>
            <person name="Zhang Y."/>
            <person name="Obille A."/>
            <person name="Becker A."/>
            <person name="Abrahante J.E."/>
            <person name="Garbe J."/>
            <person name="Badalamenti J.P."/>
            <person name="Herman A."/>
            <person name="Mangelson H."/>
            <person name="Liachko I."/>
            <person name="Sullivan S."/>
            <person name="Sone E.D."/>
            <person name="Koren S."/>
            <person name="Silverstein K.A.T."/>
            <person name="Beckman K.B."/>
            <person name="Gohl D.M."/>
        </authorList>
    </citation>
    <scope>NUCLEOTIDE SEQUENCE</scope>
    <source>
        <strain evidence="1">Duluth1</strain>
        <tissue evidence="1">Whole animal</tissue>
    </source>
</reference>
<evidence type="ECO:0000313" key="2">
    <source>
        <dbReference type="Proteomes" id="UP000828390"/>
    </source>
</evidence>
<evidence type="ECO:0000313" key="1">
    <source>
        <dbReference type="EMBL" id="KAH3704935.1"/>
    </source>
</evidence>